<evidence type="ECO:0000313" key="9">
    <source>
        <dbReference type="EMBL" id="MED4403893.1"/>
    </source>
</evidence>
<dbReference type="EMBL" id="JARTFS010000020">
    <property type="protein sequence ID" value="MED4403893.1"/>
    <property type="molecule type" value="Genomic_DNA"/>
</dbReference>
<dbReference type="InterPro" id="IPR003918">
    <property type="entry name" value="NADH_UbQ_OxRdtase"/>
</dbReference>
<dbReference type="PANTHER" id="PTHR43507">
    <property type="entry name" value="NADH-UBIQUINONE OXIDOREDUCTASE CHAIN 4"/>
    <property type="match status" value="1"/>
</dbReference>
<dbReference type="NCBIfam" id="TIGR01972">
    <property type="entry name" value="NDH_I_M"/>
    <property type="match status" value="1"/>
</dbReference>
<feature type="transmembrane region" description="Helical" evidence="7">
    <location>
        <begin position="373"/>
        <end position="390"/>
    </location>
</feature>
<name>A0ABU6P4N6_9BACI</name>
<comment type="subcellular location">
    <subcellularLocation>
        <location evidence="1">Cell membrane</location>
        <topology evidence="1">Multi-pass membrane protein</topology>
    </subcellularLocation>
    <subcellularLocation>
        <location evidence="6">Membrane</location>
        <topology evidence="6">Multi-pass membrane protein</topology>
    </subcellularLocation>
</comment>
<evidence type="ECO:0000256" key="3">
    <source>
        <dbReference type="ARBA" id="ARBA00022692"/>
    </source>
</evidence>
<evidence type="ECO:0000259" key="8">
    <source>
        <dbReference type="Pfam" id="PF00361"/>
    </source>
</evidence>
<comment type="similarity">
    <text evidence="2">Belongs to the complex I subunit 4 family.</text>
</comment>
<dbReference type="PANTHER" id="PTHR43507:SF1">
    <property type="entry name" value="NADH-UBIQUINONE OXIDOREDUCTASE CHAIN 4"/>
    <property type="match status" value="1"/>
</dbReference>
<keyword evidence="5 7" id="KW-0472">Membrane</keyword>
<feature type="transmembrane region" description="Helical" evidence="7">
    <location>
        <begin position="304"/>
        <end position="323"/>
    </location>
</feature>
<keyword evidence="10" id="KW-1185">Reference proteome</keyword>
<dbReference type="Pfam" id="PF00361">
    <property type="entry name" value="Proton_antipo_M"/>
    <property type="match status" value="1"/>
</dbReference>
<evidence type="ECO:0000256" key="7">
    <source>
        <dbReference type="SAM" id="Phobius"/>
    </source>
</evidence>
<keyword evidence="3 6" id="KW-0812">Transmembrane</keyword>
<evidence type="ECO:0000313" key="10">
    <source>
        <dbReference type="Proteomes" id="UP001342826"/>
    </source>
</evidence>
<feature type="transmembrane region" description="Helical" evidence="7">
    <location>
        <begin position="163"/>
        <end position="186"/>
    </location>
</feature>
<proteinExistence type="inferred from homology"/>
<feature type="transmembrane region" description="Helical" evidence="7">
    <location>
        <begin position="113"/>
        <end position="130"/>
    </location>
</feature>
<feature type="domain" description="NADH:quinone oxidoreductase/Mrp antiporter transmembrane" evidence="8">
    <location>
        <begin position="130"/>
        <end position="422"/>
    </location>
</feature>
<feature type="transmembrane region" description="Helical" evidence="7">
    <location>
        <begin position="84"/>
        <end position="106"/>
    </location>
</feature>
<evidence type="ECO:0000256" key="2">
    <source>
        <dbReference type="ARBA" id="ARBA00009025"/>
    </source>
</evidence>
<feature type="transmembrane region" description="Helical" evidence="7">
    <location>
        <begin position="6"/>
        <end position="24"/>
    </location>
</feature>
<protein>
    <submittedName>
        <fullName evidence="9">NADH-quinone oxidoreductase subunit M</fullName>
        <ecNumber evidence="9">1.6.5.-</ecNumber>
    </submittedName>
</protein>
<accession>A0ABU6P4N6</accession>
<evidence type="ECO:0000256" key="4">
    <source>
        <dbReference type="ARBA" id="ARBA00022989"/>
    </source>
</evidence>
<dbReference type="InterPro" id="IPR001750">
    <property type="entry name" value="ND/Mrp_TM"/>
</dbReference>
<evidence type="ECO:0000256" key="5">
    <source>
        <dbReference type="ARBA" id="ARBA00023136"/>
    </source>
</evidence>
<dbReference type="GeneID" id="301141621"/>
<dbReference type="Proteomes" id="UP001342826">
    <property type="component" value="Unassembled WGS sequence"/>
</dbReference>
<feature type="transmembrane region" description="Helical" evidence="7">
    <location>
        <begin position="136"/>
        <end position="156"/>
    </location>
</feature>
<gene>
    <name evidence="9" type="ORF">P9271_21575</name>
</gene>
<keyword evidence="9" id="KW-0560">Oxidoreductase</keyword>
<dbReference type="EC" id="1.6.5.-" evidence="9"/>
<keyword evidence="4 7" id="KW-1133">Transmembrane helix</keyword>
<sequence>MNMPFLLSLIIFSPLIGIVILSFIRNNDAAKTVGILSTIPAVFLTSFIYFMYQSGESLERFSEKKQWLSFGSFPVHYELAIDEFSLIMLMLTSVLALCSSIASIYIKTGLRAYFMLFLLLEIGMLGVFLAQNLILFFLFFEITLIPLFFLIGKWGYRKKEETAFYFLIYNGLGSAILLIAISVLFAKTGTVNITDLKEIMAGTMVSDELKLGLLVSLLIAFGVKLPIFPLHSWVIKVHSEAPIPVVMLHSGILLKIGAYGLIRFGIGLFPNEFEKLSMMIMILGLINLLYGAFLALIVKEFKKVLAYASISHMGIILLGLGALNEAGVQGAIFQVVSHGIISALFFFLVGIIADRTGRTDLTNISGLAKGMPIAAGCLLMAGMASLALPGTSGFISEFTVFLGVFKTMPVIASIGVIAIILTAVYVLQAVLNITFGKGSSLKDVRTFEFMPILLLIGIIISIGIYPNSLANPLQQTVETITKSLEADK</sequence>
<dbReference type="GO" id="GO:0016491">
    <property type="term" value="F:oxidoreductase activity"/>
    <property type="evidence" value="ECO:0007669"/>
    <property type="project" value="UniProtKB-KW"/>
</dbReference>
<feature type="transmembrane region" description="Helical" evidence="7">
    <location>
        <begin position="335"/>
        <end position="353"/>
    </location>
</feature>
<feature type="transmembrane region" description="Helical" evidence="7">
    <location>
        <begin position="211"/>
        <end position="234"/>
    </location>
</feature>
<feature type="transmembrane region" description="Helical" evidence="7">
    <location>
        <begin position="447"/>
        <end position="465"/>
    </location>
</feature>
<organism evidence="9 10">
    <name type="scientific">Metabacillus fastidiosus</name>
    <dbReference type="NCBI Taxonomy" id="1458"/>
    <lineage>
        <taxon>Bacteria</taxon>
        <taxon>Bacillati</taxon>
        <taxon>Bacillota</taxon>
        <taxon>Bacilli</taxon>
        <taxon>Bacillales</taxon>
        <taxon>Bacillaceae</taxon>
        <taxon>Metabacillus</taxon>
    </lineage>
</organism>
<feature type="transmembrane region" description="Helical" evidence="7">
    <location>
        <begin position="246"/>
        <end position="266"/>
    </location>
</feature>
<reference evidence="9 10" key="1">
    <citation type="submission" date="2023-03" db="EMBL/GenBank/DDBJ databases">
        <title>Bacillus Genome Sequencing.</title>
        <authorList>
            <person name="Dunlap C."/>
        </authorList>
    </citation>
    <scope>NUCLEOTIDE SEQUENCE [LARGE SCALE GENOMIC DNA]</scope>
    <source>
        <strain evidence="9 10">NRS-1717</strain>
    </source>
</reference>
<dbReference type="InterPro" id="IPR010227">
    <property type="entry name" value="NADH_Q_OxRdtase_chainM/4"/>
</dbReference>
<dbReference type="RefSeq" id="WP_066230860.1">
    <property type="nucleotide sequence ID" value="NZ_JARTFQ010000009.1"/>
</dbReference>
<feature type="transmembrane region" description="Helical" evidence="7">
    <location>
        <begin position="33"/>
        <end position="52"/>
    </location>
</feature>
<evidence type="ECO:0000256" key="1">
    <source>
        <dbReference type="ARBA" id="ARBA00004651"/>
    </source>
</evidence>
<evidence type="ECO:0000256" key="6">
    <source>
        <dbReference type="RuleBase" id="RU000320"/>
    </source>
</evidence>
<feature type="transmembrane region" description="Helical" evidence="7">
    <location>
        <begin position="410"/>
        <end position="435"/>
    </location>
</feature>
<feature type="transmembrane region" description="Helical" evidence="7">
    <location>
        <begin position="278"/>
        <end position="297"/>
    </location>
</feature>
<dbReference type="PRINTS" id="PR01437">
    <property type="entry name" value="NUOXDRDTASE4"/>
</dbReference>
<comment type="caution">
    <text evidence="9">The sequence shown here is derived from an EMBL/GenBank/DDBJ whole genome shotgun (WGS) entry which is preliminary data.</text>
</comment>